<evidence type="ECO:0000259" key="9">
    <source>
        <dbReference type="Pfam" id="PF01225"/>
    </source>
</evidence>
<dbReference type="InterPro" id="IPR035911">
    <property type="entry name" value="MurE/MurF_N"/>
</dbReference>
<dbReference type="EC" id="6.3.2.13" evidence="7"/>
<feature type="short sequence motif" description="Meso-diaminopimelate recognition motif" evidence="7">
    <location>
        <begin position="397"/>
        <end position="400"/>
    </location>
</feature>
<dbReference type="NCBIfam" id="TIGR01085">
    <property type="entry name" value="murE"/>
    <property type="match status" value="1"/>
</dbReference>
<dbReference type="GO" id="GO:0005737">
    <property type="term" value="C:cytoplasm"/>
    <property type="evidence" value="ECO:0007669"/>
    <property type="project" value="UniProtKB-SubCell"/>
</dbReference>
<dbReference type="GO" id="GO:0009252">
    <property type="term" value="P:peptidoglycan biosynthetic process"/>
    <property type="evidence" value="ECO:0007669"/>
    <property type="project" value="UniProtKB-UniRule"/>
</dbReference>
<evidence type="ECO:0000256" key="4">
    <source>
        <dbReference type="ARBA" id="ARBA00022984"/>
    </source>
</evidence>
<protein>
    <recommendedName>
        <fullName evidence="7">UDP-N-acetylmuramoyl-L-alanyl-D-glutamate--2,6-diaminopimelate ligase</fullName>
        <ecNumber evidence="7">6.3.2.13</ecNumber>
    </recommendedName>
    <alternativeName>
        <fullName evidence="7">Meso-A2pm-adding enzyme</fullName>
    </alternativeName>
    <alternativeName>
        <fullName evidence="7">Meso-diaminopimelate-adding enzyme</fullName>
    </alternativeName>
    <alternativeName>
        <fullName evidence="7">UDP-MurNAc-L-Ala-D-Glu:meso-diaminopimelate ligase</fullName>
    </alternativeName>
    <alternativeName>
        <fullName evidence="7">UDP-MurNAc-tripeptide synthetase</fullName>
    </alternativeName>
    <alternativeName>
        <fullName evidence="7">UDP-N-acetylmuramyl-tripeptide synthetase</fullName>
    </alternativeName>
</protein>
<comment type="function">
    <text evidence="7">Catalyzes the addition of meso-diaminopimelic acid to the nucleotide precursor UDP-N-acetylmuramoyl-L-alanyl-D-glutamate (UMAG) in the biosynthesis of bacterial cell-wall peptidoglycan.</text>
</comment>
<keyword evidence="6 7" id="KW-0961">Cell wall biogenesis/degradation</keyword>
<evidence type="ECO:0000259" key="11">
    <source>
        <dbReference type="Pfam" id="PF08245"/>
    </source>
</evidence>
<dbReference type="GO" id="GO:0071555">
    <property type="term" value="P:cell wall organization"/>
    <property type="evidence" value="ECO:0007669"/>
    <property type="project" value="UniProtKB-KW"/>
</dbReference>
<comment type="caution">
    <text evidence="7">Lacks conserved residue(s) required for the propagation of feature annotation.</text>
</comment>
<organism evidence="12">
    <name type="scientific">candidate division WOR-3 bacterium</name>
    <dbReference type="NCBI Taxonomy" id="2052148"/>
    <lineage>
        <taxon>Bacteria</taxon>
        <taxon>Bacteria division WOR-3</taxon>
    </lineage>
</organism>
<feature type="binding site" evidence="7">
    <location>
        <position position="26"/>
    </location>
    <ligand>
        <name>UDP-N-acetyl-alpha-D-muramoyl-L-alanyl-D-glutamate</name>
        <dbReference type="ChEBI" id="CHEBI:83900"/>
    </ligand>
</feature>
<dbReference type="PANTHER" id="PTHR23135:SF4">
    <property type="entry name" value="UDP-N-ACETYLMURAMOYL-L-ALANYL-D-GLUTAMATE--2,6-DIAMINOPIMELATE LIGASE MURE HOMOLOG, CHLOROPLASTIC"/>
    <property type="match status" value="1"/>
</dbReference>
<dbReference type="UniPathway" id="UPA00219"/>
<feature type="binding site" evidence="7">
    <location>
        <begin position="397"/>
        <end position="400"/>
    </location>
    <ligand>
        <name>meso-2,6-diaminopimelate</name>
        <dbReference type="ChEBI" id="CHEBI:57791"/>
    </ligand>
</feature>
<feature type="modified residue" description="N6-carboxylysine" evidence="7">
    <location>
        <position position="213"/>
    </location>
</feature>
<feature type="domain" description="Mur ligase central" evidence="11">
    <location>
        <begin position="102"/>
        <end position="299"/>
    </location>
</feature>
<dbReference type="Pfam" id="PF01225">
    <property type="entry name" value="Mur_ligase"/>
    <property type="match status" value="1"/>
</dbReference>
<evidence type="ECO:0000256" key="2">
    <source>
        <dbReference type="ARBA" id="ARBA00022618"/>
    </source>
</evidence>
<dbReference type="Pfam" id="PF08245">
    <property type="entry name" value="Mur_ligase_M"/>
    <property type="match status" value="1"/>
</dbReference>
<sequence>MRLYKLAEGFKVKGGDTEITGIVYDSRLTKKGDLFIALRGRRFDGHEFIGDVIKKGAHALCVEKDENYPVPYILVKNTREAMGILAARFYNYPSTRVRTIAITGTNGKTTTAFIIKDMLEFMGEKVGLLGTIHYCNGEICREAERTTPESVDIQRFLKEAEDTGCRFFVMEASSAGIEEKRLVGTQIHTAIFTNFSREHLEYHGTMENYLNAKLKLFREYSPEYSIINEDDPHASLFKENQKNVFTFGLSEGADIRAEIKTISLDGTLLNLHGLIEEENIYLPIPGKFNVYNMMAALLTLHVLKIPVKENLKAIIQSIKGIPGRFEVLKGSKCDINVIIDYAHTPEALENLLESIRTFRKKRVITVFGAGGDRDRGKRPLFGNIAEKLSDFMVITSDNPRNEDPESIIQDIIAGIKGANFITIIDRKDAIYYAIEHAQPGDIIVIAGKGHETYQEIKDKKYPFSDKEISLEALRRRGCLN</sequence>
<dbReference type="InterPro" id="IPR000713">
    <property type="entry name" value="Mur_ligase_N"/>
</dbReference>
<feature type="binding site" evidence="7">
    <location>
        <begin position="146"/>
        <end position="147"/>
    </location>
    <ligand>
        <name>UDP-N-acetyl-alpha-D-muramoyl-L-alanyl-D-glutamate</name>
        <dbReference type="ChEBI" id="CHEBI:83900"/>
    </ligand>
</feature>
<comment type="similarity">
    <text evidence="1 7">Belongs to the MurCDEF family. MurE subfamily.</text>
</comment>
<keyword evidence="7 12" id="KW-0436">Ligase</keyword>
<name>A0A7C5M9N3_UNCW3</name>
<dbReference type="AlphaFoldDB" id="A0A7C5M9N3"/>
<dbReference type="GO" id="GO:0005524">
    <property type="term" value="F:ATP binding"/>
    <property type="evidence" value="ECO:0007669"/>
    <property type="project" value="UniProtKB-UniRule"/>
</dbReference>
<dbReference type="Pfam" id="PF02875">
    <property type="entry name" value="Mur_ligase_C"/>
    <property type="match status" value="1"/>
</dbReference>
<keyword evidence="7" id="KW-0547">Nucleotide-binding</keyword>
<feature type="binding site" evidence="7">
    <location>
        <position position="181"/>
    </location>
    <ligand>
        <name>UDP-N-acetyl-alpha-D-muramoyl-L-alanyl-D-glutamate</name>
        <dbReference type="ChEBI" id="CHEBI:83900"/>
    </ligand>
</feature>
<evidence type="ECO:0000256" key="7">
    <source>
        <dbReference type="HAMAP-Rule" id="MF_00208"/>
    </source>
</evidence>
<comment type="cofactor">
    <cofactor evidence="7">
        <name>Mg(2+)</name>
        <dbReference type="ChEBI" id="CHEBI:18420"/>
    </cofactor>
</comment>
<evidence type="ECO:0000256" key="5">
    <source>
        <dbReference type="ARBA" id="ARBA00023306"/>
    </source>
</evidence>
<comment type="caution">
    <text evidence="12">The sequence shown here is derived from an EMBL/GenBank/DDBJ whole genome shotgun (WGS) entry which is preliminary data.</text>
</comment>
<dbReference type="Gene3D" id="3.90.190.20">
    <property type="entry name" value="Mur ligase, C-terminal domain"/>
    <property type="match status" value="1"/>
</dbReference>
<dbReference type="SUPFAM" id="SSF53623">
    <property type="entry name" value="MurD-like peptide ligases, catalytic domain"/>
    <property type="match status" value="1"/>
</dbReference>
<feature type="binding site" evidence="7">
    <location>
        <position position="447"/>
    </location>
    <ligand>
        <name>meso-2,6-diaminopimelate</name>
        <dbReference type="ChEBI" id="CHEBI:57791"/>
    </ligand>
</feature>
<keyword evidence="5 7" id="KW-0131">Cell cycle</keyword>
<dbReference type="NCBIfam" id="NF001126">
    <property type="entry name" value="PRK00139.1-4"/>
    <property type="match status" value="1"/>
</dbReference>
<dbReference type="SUPFAM" id="SSF53244">
    <property type="entry name" value="MurD-like peptide ligases, peptide-binding domain"/>
    <property type="match status" value="1"/>
</dbReference>
<dbReference type="HAMAP" id="MF_00208">
    <property type="entry name" value="MurE"/>
    <property type="match status" value="1"/>
</dbReference>
<keyword evidence="7" id="KW-0963">Cytoplasm</keyword>
<gene>
    <name evidence="7" type="primary">murE</name>
    <name evidence="12" type="ORF">ENL41_01270</name>
</gene>
<evidence type="ECO:0000313" key="12">
    <source>
        <dbReference type="EMBL" id="HHF58037.1"/>
    </source>
</evidence>
<dbReference type="Gene3D" id="3.40.1390.10">
    <property type="entry name" value="MurE/MurF, N-terminal domain"/>
    <property type="match status" value="1"/>
</dbReference>
<keyword evidence="3 7" id="KW-0133">Cell shape</keyword>
<keyword evidence="7" id="KW-0067">ATP-binding</keyword>
<feature type="domain" description="Mur ligase N-terminal catalytic" evidence="9">
    <location>
        <begin position="18"/>
        <end position="90"/>
    </location>
</feature>
<dbReference type="GO" id="GO:0000287">
    <property type="term" value="F:magnesium ion binding"/>
    <property type="evidence" value="ECO:0007669"/>
    <property type="project" value="UniProtKB-UniRule"/>
</dbReference>
<feature type="binding site" evidence="7">
    <location>
        <position position="373"/>
    </location>
    <ligand>
        <name>meso-2,6-diaminopimelate</name>
        <dbReference type="ChEBI" id="CHEBI:57791"/>
    </ligand>
</feature>
<dbReference type="InterPro" id="IPR036615">
    <property type="entry name" value="Mur_ligase_C_dom_sf"/>
</dbReference>
<dbReference type="EMBL" id="DRTV01000097">
    <property type="protein sequence ID" value="HHF58037.1"/>
    <property type="molecule type" value="Genomic_DNA"/>
</dbReference>
<evidence type="ECO:0000256" key="1">
    <source>
        <dbReference type="ARBA" id="ARBA00005898"/>
    </source>
</evidence>
<dbReference type="GO" id="GO:0008765">
    <property type="term" value="F:UDP-N-acetylmuramoylalanyl-D-glutamate-2,6-diaminopimelate ligase activity"/>
    <property type="evidence" value="ECO:0007669"/>
    <property type="project" value="UniProtKB-UniRule"/>
</dbReference>
<comment type="subcellular location">
    <subcellularLocation>
        <location evidence="7 8">Cytoplasm</location>
    </subcellularLocation>
</comment>
<comment type="catalytic activity">
    <reaction evidence="7">
        <text>UDP-N-acetyl-alpha-D-muramoyl-L-alanyl-D-glutamate + meso-2,6-diaminopimelate + ATP = UDP-N-acetyl-alpha-D-muramoyl-L-alanyl-gamma-D-glutamyl-meso-2,6-diaminopimelate + ADP + phosphate + H(+)</text>
        <dbReference type="Rhea" id="RHEA:23676"/>
        <dbReference type="ChEBI" id="CHEBI:15378"/>
        <dbReference type="ChEBI" id="CHEBI:30616"/>
        <dbReference type="ChEBI" id="CHEBI:43474"/>
        <dbReference type="ChEBI" id="CHEBI:57791"/>
        <dbReference type="ChEBI" id="CHEBI:83900"/>
        <dbReference type="ChEBI" id="CHEBI:83905"/>
        <dbReference type="ChEBI" id="CHEBI:456216"/>
        <dbReference type="EC" id="6.3.2.13"/>
    </reaction>
</comment>
<dbReference type="Gene3D" id="3.40.1190.10">
    <property type="entry name" value="Mur-like, catalytic domain"/>
    <property type="match status" value="1"/>
</dbReference>
<dbReference type="PANTHER" id="PTHR23135">
    <property type="entry name" value="MUR LIGASE FAMILY MEMBER"/>
    <property type="match status" value="1"/>
</dbReference>
<accession>A0A7C5M9N3</accession>
<keyword evidence="7" id="KW-0460">Magnesium</keyword>
<reference evidence="12" key="1">
    <citation type="journal article" date="2020" name="mSystems">
        <title>Genome- and Community-Level Interaction Insights into Carbon Utilization and Element Cycling Functions of Hydrothermarchaeota in Hydrothermal Sediment.</title>
        <authorList>
            <person name="Zhou Z."/>
            <person name="Liu Y."/>
            <person name="Xu W."/>
            <person name="Pan J."/>
            <person name="Luo Z.H."/>
            <person name="Li M."/>
        </authorList>
    </citation>
    <scope>NUCLEOTIDE SEQUENCE [LARGE SCALE GENOMIC DNA]</scope>
    <source>
        <strain evidence="12">HyVt-94</strain>
    </source>
</reference>
<dbReference type="InterPro" id="IPR004101">
    <property type="entry name" value="Mur_ligase_C"/>
</dbReference>
<keyword evidence="4 7" id="KW-0573">Peptidoglycan synthesis</keyword>
<feature type="binding site" evidence="7">
    <location>
        <position position="451"/>
    </location>
    <ligand>
        <name>meso-2,6-diaminopimelate</name>
        <dbReference type="ChEBI" id="CHEBI:57791"/>
    </ligand>
</feature>
<dbReference type="GO" id="GO:0008360">
    <property type="term" value="P:regulation of cell shape"/>
    <property type="evidence" value="ECO:0007669"/>
    <property type="project" value="UniProtKB-KW"/>
</dbReference>
<feature type="binding site" evidence="7">
    <location>
        <position position="173"/>
    </location>
    <ligand>
        <name>UDP-N-acetyl-alpha-D-muramoyl-L-alanyl-D-glutamate</name>
        <dbReference type="ChEBI" id="CHEBI:83900"/>
    </ligand>
</feature>
<dbReference type="GO" id="GO:0051301">
    <property type="term" value="P:cell division"/>
    <property type="evidence" value="ECO:0007669"/>
    <property type="project" value="UniProtKB-KW"/>
</dbReference>
<feature type="domain" description="Mur ligase C-terminal" evidence="10">
    <location>
        <begin position="323"/>
        <end position="449"/>
    </location>
</feature>
<dbReference type="InterPro" id="IPR005761">
    <property type="entry name" value="UDP-N-AcMur-Glu-dNH2Pim_ligase"/>
</dbReference>
<evidence type="ECO:0000256" key="8">
    <source>
        <dbReference type="RuleBase" id="RU004135"/>
    </source>
</evidence>
<evidence type="ECO:0000256" key="3">
    <source>
        <dbReference type="ARBA" id="ARBA00022960"/>
    </source>
</evidence>
<proteinExistence type="inferred from homology"/>
<dbReference type="InterPro" id="IPR036565">
    <property type="entry name" value="Mur-like_cat_sf"/>
</dbReference>
<dbReference type="SUPFAM" id="SSF63418">
    <property type="entry name" value="MurE/MurF N-terminal domain"/>
    <property type="match status" value="1"/>
</dbReference>
<feature type="binding site" evidence="7">
    <location>
        <begin position="104"/>
        <end position="110"/>
    </location>
    <ligand>
        <name>ATP</name>
        <dbReference type="ChEBI" id="CHEBI:30616"/>
    </ligand>
</feature>
<evidence type="ECO:0000256" key="6">
    <source>
        <dbReference type="ARBA" id="ARBA00023316"/>
    </source>
</evidence>
<comment type="pathway">
    <text evidence="7 8">Cell wall biogenesis; peptidoglycan biosynthesis.</text>
</comment>
<keyword evidence="2 7" id="KW-0132">Cell division</keyword>
<dbReference type="Proteomes" id="UP000886014">
    <property type="component" value="Unassembled WGS sequence"/>
</dbReference>
<dbReference type="InterPro" id="IPR013221">
    <property type="entry name" value="Mur_ligase_cen"/>
</dbReference>
<evidence type="ECO:0000259" key="10">
    <source>
        <dbReference type="Pfam" id="PF02875"/>
    </source>
</evidence>
<comment type="PTM">
    <text evidence="7">Carboxylation is probably crucial for Mg(2+) binding and, consequently, for the gamma-phosphate positioning of ATP.</text>
</comment>